<feature type="compositionally biased region" description="Low complexity" evidence="1">
    <location>
        <begin position="43"/>
        <end position="69"/>
    </location>
</feature>
<organism evidence="3 4">
    <name type="scientific">Bradyrhizobium iriomotense</name>
    <dbReference type="NCBI Taxonomy" id="441950"/>
    <lineage>
        <taxon>Bacteria</taxon>
        <taxon>Pseudomonadati</taxon>
        <taxon>Pseudomonadota</taxon>
        <taxon>Alphaproteobacteria</taxon>
        <taxon>Hyphomicrobiales</taxon>
        <taxon>Nitrobacteraceae</taxon>
        <taxon>Bradyrhizobium</taxon>
    </lineage>
</organism>
<feature type="chain" id="PRO_5045122830" evidence="2">
    <location>
        <begin position="28"/>
        <end position="102"/>
    </location>
</feature>
<proteinExistence type="predicted"/>
<reference evidence="4" key="1">
    <citation type="journal article" date="2019" name="Int. J. Syst. Evol. Microbiol.">
        <title>The Global Catalogue of Microorganisms (GCM) 10K type strain sequencing project: providing services to taxonomists for standard genome sequencing and annotation.</title>
        <authorList>
            <consortium name="The Broad Institute Genomics Platform"/>
            <consortium name="The Broad Institute Genome Sequencing Center for Infectious Disease"/>
            <person name="Wu L."/>
            <person name="Ma J."/>
        </authorList>
    </citation>
    <scope>NUCLEOTIDE SEQUENCE [LARGE SCALE GENOMIC DNA]</scope>
    <source>
        <strain evidence="4">NBRC 102520</strain>
    </source>
</reference>
<sequence length="102" mass="10443">MPSPNGKHHMRKMIAAMVLALAFAHPAGPLGLTLAFADDAVASPRSTTAATAPAPTTTPAPADAPVAPSHPQGPLERNCTTLGGKTFKWSFPNVPFGVARCS</sequence>
<dbReference type="Proteomes" id="UP001156905">
    <property type="component" value="Unassembled WGS sequence"/>
</dbReference>
<feature type="signal peptide" evidence="2">
    <location>
        <begin position="1"/>
        <end position="27"/>
    </location>
</feature>
<feature type="region of interest" description="Disordered" evidence="1">
    <location>
        <begin position="43"/>
        <end position="79"/>
    </location>
</feature>
<comment type="caution">
    <text evidence="3">The sequence shown here is derived from an EMBL/GenBank/DDBJ whole genome shotgun (WGS) entry which is preliminary data.</text>
</comment>
<dbReference type="EMBL" id="BSOW01000001">
    <property type="protein sequence ID" value="GLR83563.1"/>
    <property type="molecule type" value="Genomic_DNA"/>
</dbReference>
<evidence type="ECO:0000256" key="2">
    <source>
        <dbReference type="SAM" id="SignalP"/>
    </source>
</evidence>
<keyword evidence="4" id="KW-1185">Reference proteome</keyword>
<evidence type="ECO:0000313" key="4">
    <source>
        <dbReference type="Proteomes" id="UP001156905"/>
    </source>
</evidence>
<gene>
    <name evidence="3" type="ORF">GCM10007857_02730</name>
</gene>
<protein>
    <submittedName>
        <fullName evidence="3">Uncharacterized protein</fullName>
    </submittedName>
</protein>
<evidence type="ECO:0000256" key="1">
    <source>
        <dbReference type="SAM" id="MobiDB-lite"/>
    </source>
</evidence>
<accession>A0ABQ6AMV0</accession>
<keyword evidence="2" id="KW-0732">Signal</keyword>
<name>A0ABQ6AMV0_9BRAD</name>
<evidence type="ECO:0000313" key="3">
    <source>
        <dbReference type="EMBL" id="GLR83563.1"/>
    </source>
</evidence>